<dbReference type="InterPro" id="IPR048265">
    <property type="entry name" value="Rax2-like_third"/>
</dbReference>
<dbReference type="InterPro" id="IPR015915">
    <property type="entry name" value="Kelch-typ_b-propeller"/>
</dbReference>
<dbReference type="InterPro" id="IPR048266">
    <property type="entry name" value="Rax2-like_second"/>
</dbReference>
<keyword evidence="4" id="KW-0812">Transmembrane</keyword>
<dbReference type="PANTHER" id="PTHR31778">
    <property type="entry name" value="BUD SITE SELECTION PROTEIN RAX2"/>
    <property type="match status" value="1"/>
</dbReference>
<dbReference type="GO" id="GO:1902929">
    <property type="term" value="C:plasma membrane of growing cell tip"/>
    <property type="evidence" value="ECO:0007669"/>
    <property type="project" value="TreeGrafter"/>
</dbReference>
<dbReference type="InterPro" id="IPR024982">
    <property type="entry name" value="Rax2-like_C"/>
</dbReference>
<dbReference type="Pfam" id="PF00018">
    <property type="entry name" value="SH3_1"/>
    <property type="match status" value="1"/>
</dbReference>
<dbReference type="SUPFAM" id="SSF117281">
    <property type="entry name" value="Kelch motif"/>
    <property type="match status" value="1"/>
</dbReference>
<dbReference type="InterPro" id="IPR001452">
    <property type="entry name" value="SH3_domain"/>
</dbReference>
<dbReference type="Gene3D" id="2.30.30.40">
    <property type="entry name" value="SH3 Domains"/>
    <property type="match status" value="1"/>
</dbReference>
<keyword evidence="1 2" id="KW-0728">SH3 domain</keyword>
<dbReference type="Pfam" id="PF20842">
    <property type="entry name" value="Rax2_2"/>
    <property type="match status" value="1"/>
</dbReference>
<keyword evidence="4" id="KW-0472">Membrane</keyword>
<protein>
    <recommendedName>
        <fullName evidence="5">SH3 domain-containing protein</fullName>
    </recommendedName>
</protein>
<keyword evidence="7" id="KW-1185">Reference proteome</keyword>
<feature type="transmembrane region" description="Helical" evidence="4">
    <location>
        <begin position="1225"/>
        <end position="1256"/>
    </location>
</feature>
<gene>
    <name evidence="6" type="ORF">Clacol_000633</name>
</gene>
<dbReference type="SMART" id="SM00326">
    <property type="entry name" value="SH3"/>
    <property type="match status" value="1"/>
</dbReference>
<dbReference type="Pfam" id="PF20843">
    <property type="entry name" value="Rax2_3"/>
    <property type="match status" value="1"/>
</dbReference>
<evidence type="ECO:0000256" key="4">
    <source>
        <dbReference type="SAM" id="Phobius"/>
    </source>
</evidence>
<dbReference type="SUPFAM" id="SSF50965">
    <property type="entry name" value="Galactose oxidase, central domain"/>
    <property type="match status" value="2"/>
</dbReference>
<proteinExistence type="predicted"/>
<keyword evidence="4" id="KW-1133">Transmembrane helix</keyword>
<organism evidence="6 7">
    <name type="scientific">Clathrus columnatus</name>
    <dbReference type="NCBI Taxonomy" id="1419009"/>
    <lineage>
        <taxon>Eukaryota</taxon>
        <taxon>Fungi</taxon>
        <taxon>Dikarya</taxon>
        <taxon>Basidiomycota</taxon>
        <taxon>Agaricomycotina</taxon>
        <taxon>Agaricomycetes</taxon>
        <taxon>Phallomycetidae</taxon>
        <taxon>Phallales</taxon>
        <taxon>Clathraceae</taxon>
        <taxon>Clathrus</taxon>
    </lineage>
</organism>
<evidence type="ECO:0000256" key="1">
    <source>
        <dbReference type="ARBA" id="ARBA00022443"/>
    </source>
</evidence>
<accession>A0AAV5A1H6</accession>
<dbReference type="PROSITE" id="PS50002">
    <property type="entry name" value="SH3"/>
    <property type="match status" value="1"/>
</dbReference>
<evidence type="ECO:0000313" key="7">
    <source>
        <dbReference type="Proteomes" id="UP001050691"/>
    </source>
</evidence>
<dbReference type="Proteomes" id="UP001050691">
    <property type="component" value="Unassembled WGS sequence"/>
</dbReference>
<dbReference type="SUPFAM" id="SSF50044">
    <property type="entry name" value="SH3-domain"/>
    <property type="match status" value="1"/>
</dbReference>
<name>A0AAV5A1H6_9AGAM</name>
<dbReference type="InterPro" id="IPR036028">
    <property type="entry name" value="SH3-like_dom_sf"/>
</dbReference>
<dbReference type="PANTHER" id="PTHR31778:SF2">
    <property type="entry name" value="BUD SITE SELECTION PROTEIN RAX2"/>
    <property type="match status" value="1"/>
</dbReference>
<dbReference type="Pfam" id="PF12768">
    <property type="entry name" value="Rax2"/>
    <property type="match status" value="1"/>
</dbReference>
<comment type="caution">
    <text evidence="6">The sequence shown here is derived from an EMBL/GenBank/DDBJ whole genome shotgun (WGS) entry which is preliminary data.</text>
</comment>
<feature type="domain" description="SH3" evidence="5">
    <location>
        <begin position="1348"/>
        <end position="1405"/>
    </location>
</feature>
<evidence type="ECO:0000259" key="5">
    <source>
        <dbReference type="PROSITE" id="PS50002"/>
    </source>
</evidence>
<dbReference type="InterPro" id="IPR011043">
    <property type="entry name" value="Gal_Oxase/kelch_b-propeller"/>
</dbReference>
<reference evidence="6" key="1">
    <citation type="submission" date="2021-10" db="EMBL/GenBank/DDBJ databases">
        <title>De novo Genome Assembly of Clathrus columnatus (Basidiomycota, Fungi) Using Illumina and Nanopore Sequence Data.</title>
        <authorList>
            <person name="Ogiso-Tanaka E."/>
            <person name="Itagaki H."/>
            <person name="Hosoya T."/>
            <person name="Hosaka K."/>
        </authorList>
    </citation>
    <scope>NUCLEOTIDE SEQUENCE</scope>
    <source>
        <strain evidence="6">MO-923</strain>
    </source>
</reference>
<feature type="region of interest" description="Disordered" evidence="3">
    <location>
        <begin position="1303"/>
        <end position="1327"/>
    </location>
</feature>
<evidence type="ECO:0000313" key="6">
    <source>
        <dbReference type="EMBL" id="GJJ06441.1"/>
    </source>
</evidence>
<dbReference type="EMBL" id="BPWL01000001">
    <property type="protein sequence ID" value="GJJ06441.1"/>
    <property type="molecule type" value="Genomic_DNA"/>
</dbReference>
<evidence type="ECO:0000256" key="2">
    <source>
        <dbReference type="PROSITE-ProRule" id="PRU00192"/>
    </source>
</evidence>
<dbReference type="Gene3D" id="2.120.10.80">
    <property type="entry name" value="Kelch-type beta propeller"/>
    <property type="match status" value="2"/>
</dbReference>
<sequence length="1405" mass="147075">MISELQRLLPFFVLFFYVFFTNKGVAAQLPLIDFDRMGTVGIAGEFSGLDFANNSTFSFDSATSTLLSRSADGSLIPIASTNTGGRIITGCSLDGVFYLAGSFSSIDGMSTNNVASYNPSTGSFSNLGGGLDGQVDALHCDQLTGQIWTGGAFQFPTSMPNNNQFKGSVAIFDVKQNTWLPPPFGGLRGGSSRVQSIIPNFSGSSLYFSGSFIIDFKSNATVFNGTNNPNVPFSVGATAFSSSLVPIPLTPPSTQIEASPSTSQPGFSNISNILCPAGPDGPGNTWLARDASTALITVETFQFSTASGIRLGNTFVQNRGTTAFTAVTLPNNKPLTFNYVDPVTLRNLTCSASCPLGTNSSVLYQDFLFDGVSMDITGFQLTLTEWQGAGAGLHILQLLSSGAFASAVESINKPSCFAPVDSTVQLDGSWIQTEVPTSIAAATQPILVSNVSVGTSSANSPSITWMPYVSAPGDYDINLLIPGCLNLGDCSARTSVKVTVFPGIGLPSVTTTVRQDVQTDTTAAIYRGPVIPSLPDLQISIQMELADTPVGTGQNGQFQLIADRVQLVLISVNFSASAGSGSDGFSLTGSDSGFGFFEWVLSDKSTIDATGLIPNSTETPADALGMQLFSVLGINPSQNNSTPIVNAAATDSTGIIFVGGSFETSSGMANIAIFKDNTLSPLTSNGLNGAVTSLIVFDETLYVGGSFTDTAVSSGNGAFRGVVSYDIRNDKWMPLLAGINGDVSNLNVVNGRLDVAGNFTLVPLTPNSTDGFSTNGLASWDIQTSNWVNSGGFLNGVMTLVSNGTTPGMEYVAGSVSVVREFGSDGLIMISNGNQKNGEPTVTPLAIPLASESQTPSNSILNRRSFASLRRRQVSSAIPTLNISSPAILAGAFWANNTSSAETTIIGGQFATSSGTTASLSNLAFYDTSEAVITGPHGDQVNGTVKALKVIDNTLYVGGQFTLSAAQMNGFAIYDLGQQQWETSFQALQGPTVDVTSVTTPSFESDMVIVGGTFSSAGSLPCQAICRFDTSAKQWNQLGSGIEGQVTTVGYTSNPNLLIAAGSIKLSDGTSSNVAAFDFSNNTWSSVGNGAQIPGPVTAFAVDNGNMSSIFAAGISSDGSGPFVVFWNGHQWSKLDSSFANGTSFSQLTVVPLQNTHPANGIIEPDRVLLISGALTSSKFGNASSAVYDGRDYTPYFISSSGAGAGFISQLFNSLTTFSFAQKHFLPVGLVILISIGISTAIIFLLLLVGILWTLFSRHEPETFASKYEPGDYDDDSLHRPSSLLAHINAATRSAIIGAGLESPLSGEAKGDEARSPTANEHEQMPYTRAVDTPVDAAHGTLQNEGEDVARPAHVRYSFDGDGQGELRISSGAQVIILDDRDAAWWYARDPATGREGVIPASYLY</sequence>
<evidence type="ECO:0000256" key="3">
    <source>
        <dbReference type="SAM" id="MobiDB-lite"/>
    </source>
</evidence>
<feature type="compositionally biased region" description="Basic and acidic residues" evidence="3">
    <location>
        <begin position="1309"/>
        <end position="1324"/>
    </location>
</feature>